<gene>
    <name evidence="2" type="ORF">GUH15_03035</name>
    <name evidence="1" type="ORF">XAC3562_620170</name>
</gene>
<dbReference type="AlphaFoldDB" id="A0A0U5BWD2"/>
<dbReference type="RefSeq" id="WP_011051980.1">
    <property type="nucleotide sequence ID" value="NZ_CAVLHR010000035.1"/>
</dbReference>
<dbReference type="EMBL" id="CCXZ01000158">
    <property type="protein sequence ID" value="CEG17504.1"/>
    <property type="molecule type" value="Genomic_DNA"/>
</dbReference>
<reference evidence="1 3" key="1">
    <citation type="submission" date="2014-09" db="EMBL/GenBank/DDBJ databases">
        <authorList>
            <person name="Regsiter A."/>
        </authorList>
    </citation>
    <scope>NUCLEOTIDE SEQUENCE [LARGE SCALE GENOMIC DNA]</scope>
</reference>
<dbReference type="InterPro" id="IPR021070">
    <property type="entry name" value="Killing_trait_RebB"/>
</dbReference>
<comment type="caution">
    <text evidence="1">The sequence shown here is derived from an EMBL/GenBank/DDBJ whole genome shotgun (WGS) entry which is preliminary data.</text>
</comment>
<evidence type="ECO:0000313" key="2">
    <source>
        <dbReference type="EMBL" id="MBD4335066.1"/>
    </source>
</evidence>
<dbReference type="OMA" id="AWAMAMT"/>
<evidence type="ECO:0000313" key="3">
    <source>
        <dbReference type="Proteomes" id="UP000052230"/>
    </source>
</evidence>
<dbReference type="EMBL" id="JAABFR010000150">
    <property type="protein sequence ID" value="MBD4335066.1"/>
    <property type="molecule type" value="Genomic_DNA"/>
</dbReference>
<evidence type="ECO:0008006" key="4">
    <source>
        <dbReference type="Google" id="ProtNLM"/>
    </source>
</evidence>
<proteinExistence type="predicted"/>
<keyword evidence="3" id="KW-1185">Reference proteome</keyword>
<evidence type="ECO:0000313" key="1">
    <source>
        <dbReference type="EMBL" id="CEG17504.1"/>
    </source>
</evidence>
<dbReference type="Pfam" id="PF11747">
    <property type="entry name" value="RebB"/>
    <property type="match status" value="1"/>
</dbReference>
<organism evidence="1 3">
    <name type="scientific">Xanthomonas citri pv. citri</name>
    <dbReference type="NCBI Taxonomy" id="611301"/>
    <lineage>
        <taxon>Bacteria</taxon>
        <taxon>Pseudomonadati</taxon>
        <taxon>Pseudomonadota</taxon>
        <taxon>Gammaproteobacteria</taxon>
        <taxon>Lysobacterales</taxon>
        <taxon>Lysobacteraceae</taxon>
        <taxon>Xanthomonas</taxon>
    </lineage>
</organism>
<accession>A0A0U5BWD2</accession>
<dbReference type="Proteomes" id="UP000653002">
    <property type="component" value="Unassembled WGS sequence"/>
</dbReference>
<dbReference type="Proteomes" id="UP000052230">
    <property type="component" value="Unassembled WGS sequence"/>
</dbReference>
<reference evidence="2" key="2">
    <citation type="submission" date="2020-01" db="EMBL/GenBank/DDBJ databases">
        <authorList>
            <person name="Richard D."/>
        </authorList>
    </citation>
    <scope>NUCLEOTIDE SEQUENCE</scope>
    <source>
        <strain evidence="2">JP541</strain>
    </source>
</reference>
<name>A0A0U5BWD2_XANCI</name>
<sequence length="81" mass="7947">MEPSAQVASVASLIGTAATGAAMAIGQAPAFAMGATYLALSDSIALAMENAVANQQRGQVLADAALTQILALIIQKGATSS</sequence>
<protein>
    <recommendedName>
        <fullName evidence="4">Killing trait domain-containing protein</fullName>
    </recommendedName>
</protein>